<dbReference type="AlphaFoldDB" id="A0A292PR94"/>
<feature type="compositionally biased region" description="Low complexity" evidence="1">
    <location>
        <begin position="600"/>
        <end position="614"/>
    </location>
</feature>
<feature type="compositionally biased region" description="Low complexity" evidence="1">
    <location>
        <begin position="413"/>
        <end position="424"/>
    </location>
</feature>
<feature type="compositionally biased region" description="Low complexity" evidence="1">
    <location>
        <begin position="639"/>
        <end position="657"/>
    </location>
</feature>
<feature type="region of interest" description="Disordered" evidence="1">
    <location>
        <begin position="599"/>
        <end position="661"/>
    </location>
</feature>
<protein>
    <submittedName>
        <fullName evidence="2">Uncharacterized protein</fullName>
    </submittedName>
</protein>
<organism evidence="2 3">
    <name type="scientific">Tuber aestivum</name>
    <name type="common">summer truffle</name>
    <dbReference type="NCBI Taxonomy" id="59557"/>
    <lineage>
        <taxon>Eukaryota</taxon>
        <taxon>Fungi</taxon>
        <taxon>Dikarya</taxon>
        <taxon>Ascomycota</taxon>
        <taxon>Pezizomycotina</taxon>
        <taxon>Pezizomycetes</taxon>
        <taxon>Pezizales</taxon>
        <taxon>Tuberaceae</taxon>
        <taxon>Tuber</taxon>
    </lineage>
</organism>
<evidence type="ECO:0000256" key="1">
    <source>
        <dbReference type="SAM" id="MobiDB-lite"/>
    </source>
</evidence>
<feature type="region of interest" description="Disordered" evidence="1">
    <location>
        <begin position="737"/>
        <end position="790"/>
    </location>
</feature>
<dbReference type="Proteomes" id="UP001412239">
    <property type="component" value="Unassembled WGS sequence"/>
</dbReference>
<dbReference type="EMBL" id="LN891075">
    <property type="protein sequence ID" value="CUS09634.1"/>
    <property type="molecule type" value="Genomic_DNA"/>
</dbReference>
<feature type="compositionally biased region" description="Low complexity" evidence="1">
    <location>
        <begin position="772"/>
        <end position="786"/>
    </location>
</feature>
<proteinExistence type="predicted"/>
<accession>A0A292PR94</accession>
<evidence type="ECO:0000313" key="2">
    <source>
        <dbReference type="EMBL" id="CUS09634.1"/>
    </source>
</evidence>
<gene>
    <name evidence="2" type="ORF">GSTUAT00006290001</name>
</gene>
<keyword evidence="3" id="KW-1185">Reference proteome</keyword>
<sequence>MDEMETASSASSRGPEILSNPVIIESILPALEHMNDILSLLLVSRQTYLLVNPLHPFSARRLSFAGLTHVENRHIIEFLYRPLGGVQINSRRRLLEDGRTVTVSGGLEKGYVGAWRFLNSIDLSGTGVTTRVVKLLIASTAGGKIPGLLPDRSSDRAPTSEMEHDTYTSRTGLFSKEFESISGGAYRLLADQSLRLEKLCVTNCPLVDIVELNSFLKKILNVVTAPKRRELRLKATQQLAAAQQQQNGGNAGAVANNAGFGAVQQNPQVHAQAQAQAQQQNEDLSTVPSPLPATVEELEEFGLPCLSLRRLELANVAGLYVDPPEKYKGKREWQYSKECPFGRNVGGLNSIAGCLGIDVDVLFCQGAGCATSFDHSRWRLSHTEGEETHFIYDDDFDVSTLASNSNSQTENLSQASSSSATAGMAGDGSHHGNGSRSPRKTYHYPLPRLPGERILILDDGRVFRIPRHAIPAPPAAQQPQQQQNVPVPAVPAQLLAAPGLGQGQGNTLNVGAAAAGGGGAVVGGIAGGGAGIAPNNSQGWSAGQFLQDPAQYGLGVVGSAMPNTSALTHISQIAGLQGIQGLTAVANVASQMVAGGGIGAADDPATPGQQQGQPPLTPSPATDGVFSPNSSPATPVVGSSTATTAQPANPPADAASANPGDGMNTALLDLMAAVQASTPPFGPAVADPNSPGGGIALATAGVGEFLPQIPYNHQNIFIQNNFVQQEQPMPQANMPNHFHHPAAIPPPPQQTHNQNQPAPGIGVSLGPRRRNNSPGGRAGSGAAAGRPGRRIAMLDGPRGLCEGCGREVWLCENCNRYWVVTCGGCASRV</sequence>
<name>A0A292PR94_9PEZI</name>
<feature type="non-terminal residue" evidence="2">
    <location>
        <position position="829"/>
    </location>
</feature>
<feature type="compositionally biased region" description="Low complexity" evidence="1">
    <location>
        <begin position="750"/>
        <end position="759"/>
    </location>
</feature>
<evidence type="ECO:0000313" key="3">
    <source>
        <dbReference type="Proteomes" id="UP001412239"/>
    </source>
</evidence>
<feature type="region of interest" description="Disordered" evidence="1">
    <location>
        <begin position="402"/>
        <end position="444"/>
    </location>
</feature>
<reference evidence="2" key="1">
    <citation type="submission" date="2015-10" db="EMBL/GenBank/DDBJ databases">
        <authorList>
            <person name="Regsiter A."/>
            <person name="william w."/>
        </authorList>
    </citation>
    <scope>NUCLEOTIDE SEQUENCE</scope>
    <source>
        <strain evidence="2">Montdore</strain>
    </source>
</reference>
<feature type="compositionally biased region" description="Polar residues" evidence="1">
    <location>
        <begin position="402"/>
        <end position="412"/>
    </location>
</feature>